<gene>
    <name evidence="1" type="ORF">RM555_17660</name>
</gene>
<proteinExistence type="predicted"/>
<reference evidence="1" key="1">
    <citation type="submission" date="2023-09" db="EMBL/GenBank/DDBJ databases">
        <title>30 novel species of actinomycetes from the DSMZ collection.</title>
        <authorList>
            <person name="Nouioui I."/>
        </authorList>
    </citation>
    <scope>NUCLEOTIDE SEQUENCE</scope>
    <source>
        <strain evidence="1">DSM 115977</strain>
    </source>
</reference>
<organism evidence="1 2">
    <name type="scientific">Micromonospora reichwaldensis</name>
    <dbReference type="NCBI Taxonomy" id="3075516"/>
    <lineage>
        <taxon>Bacteria</taxon>
        <taxon>Bacillati</taxon>
        <taxon>Actinomycetota</taxon>
        <taxon>Actinomycetes</taxon>
        <taxon>Micromonosporales</taxon>
        <taxon>Micromonosporaceae</taxon>
        <taxon>Micromonospora</taxon>
    </lineage>
</organism>
<comment type="caution">
    <text evidence="1">The sequence shown here is derived from an EMBL/GenBank/DDBJ whole genome shotgun (WGS) entry which is preliminary data.</text>
</comment>
<dbReference type="Proteomes" id="UP001180973">
    <property type="component" value="Unassembled WGS sequence"/>
</dbReference>
<name>A0ABU2WY08_9ACTN</name>
<dbReference type="RefSeq" id="WP_311412783.1">
    <property type="nucleotide sequence ID" value="NZ_JAVRFL010000019.1"/>
</dbReference>
<protein>
    <submittedName>
        <fullName evidence="1">Uncharacterized protein</fullName>
    </submittedName>
</protein>
<dbReference type="EMBL" id="JAVRFL010000019">
    <property type="protein sequence ID" value="MDT0530823.1"/>
    <property type="molecule type" value="Genomic_DNA"/>
</dbReference>
<keyword evidence="2" id="KW-1185">Reference proteome</keyword>
<accession>A0ABU2WY08</accession>
<evidence type="ECO:0000313" key="2">
    <source>
        <dbReference type="Proteomes" id="UP001180973"/>
    </source>
</evidence>
<evidence type="ECO:0000313" key="1">
    <source>
        <dbReference type="EMBL" id="MDT0530823.1"/>
    </source>
</evidence>
<sequence length="97" mass="10270">MGGARDVTPSGADDLAGDTARTIGLASRILLAYFDDDMGQVAALVNPRPQEAVEALIILAQSAMVQATGGPAEAITRLREFAVRAEIELGENYPDRR</sequence>